<sequence length="208" mass="24386">MDKTFTQQCRKWIFSIQPPKIQWQSFRQMNRLIWARIKCGRGPRTADRRNCGLSPADWPKIFDSSPQFLHRVAVRSPRIIRAYVDTASTCLCVGIEFTLVKTDQPKFELDHRSALKSSFRRRQCGTKLCKEWYHKKCLPKEQHYAFQEFLKTPWIPQILLNMSMESADTSPQLILSGPHFQSLHVRNGPHFIPKSTKNLSKNFGPVRR</sequence>
<evidence type="ECO:0000313" key="1">
    <source>
        <dbReference type="EMBL" id="KAK4023704.1"/>
    </source>
</evidence>
<protein>
    <submittedName>
        <fullName evidence="1">Uncharacterized protein</fullName>
    </submittedName>
</protein>
<comment type="caution">
    <text evidence="1">The sequence shown here is derived from an EMBL/GenBank/DDBJ whole genome shotgun (WGS) entry which is preliminary data.</text>
</comment>
<dbReference type="EMBL" id="JAOYFB010000037">
    <property type="protein sequence ID" value="KAK4023704.1"/>
    <property type="molecule type" value="Genomic_DNA"/>
</dbReference>
<organism evidence="1 2">
    <name type="scientific">Daphnia magna</name>
    <dbReference type="NCBI Taxonomy" id="35525"/>
    <lineage>
        <taxon>Eukaryota</taxon>
        <taxon>Metazoa</taxon>
        <taxon>Ecdysozoa</taxon>
        <taxon>Arthropoda</taxon>
        <taxon>Crustacea</taxon>
        <taxon>Branchiopoda</taxon>
        <taxon>Diplostraca</taxon>
        <taxon>Cladocera</taxon>
        <taxon>Anomopoda</taxon>
        <taxon>Daphniidae</taxon>
        <taxon>Daphnia</taxon>
    </lineage>
</organism>
<keyword evidence="2" id="KW-1185">Reference proteome</keyword>
<name>A0ABR0AF04_9CRUS</name>
<reference evidence="1 2" key="1">
    <citation type="journal article" date="2023" name="Nucleic Acids Res.">
        <title>The hologenome of Daphnia magna reveals possible DNA methylation and microbiome-mediated evolution of the host genome.</title>
        <authorList>
            <person name="Chaturvedi A."/>
            <person name="Li X."/>
            <person name="Dhandapani V."/>
            <person name="Marshall H."/>
            <person name="Kissane S."/>
            <person name="Cuenca-Cambronero M."/>
            <person name="Asole G."/>
            <person name="Calvet F."/>
            <person name="Ruiz-Romero M."/>
            <person name="Marangio P."/>
            <person name="Guigo R."/>
            <person name="Rago D."/>
            <person name="Mirbahai L."/>
            <person name="Eastwood N."/>
            <person name="Colbourne J.K."/>
            <person name="Zhou J."/>
            <person name="Mallon E."/>
            <person name="Orsini L."/>
        </authorList>
    </citation>
    <scope>NUCLEOTIDE SEQUENCE [LARGE SCALE GENOMIC DNA]</scope>
    <source>
        <strain evidence="1">LRV0_1</strain>
    </source>
</reference>
<accession>A0ABR0AF04</accession>
<evidence type="ECO:0000313" key="2">
    <source>
        <dbReference type="Proteomes" id="UP001234178"/>
    </source>
</evidence>
<gene>
    <name evidence="1" type="ORF">OUZ56_009103</name>
</gene>
<dbReference type="Proteomes" id="UP001234178">
    <property type="component" value="Unassembled WGS sequence"/>
</dbReference>
<proteinExistence type="predicted"/>